<proteinExistence type="predicted"/>
<reference evidence="2" key="1">
    <citation type="journal article" date="2023" name="Front. Plant Sci.">
        <title>Chromosomal-level genome assembly of Melastoma candidum provides insights into trichome evolution.</title>
        <authorList>
            <person name="Zhong Y."/>
            <person name="Wu W."/>
            <person name="Sun C."/>
            <person name="Zou P."/>
            <person name="Liu Y."/>
            <person name="Dai S."/>
            <person name="Zhou R."/>
        </authorList>
    </citation>
    <scope>NUCLEOTIDE SEQUENCE [LARGE SCALE GENOMIC DNA]</scope>
</reference>
<dbReference type="Proteomes" id="UP001057402">
    <property type="component" value="Chromosome 11"/>
</dbReference>
<evidence type="ECO:0000313" key="2">
    <source>
        <dbReference type="Proteomes" id="UP001057402"/>
    </source>
</evidence>
<keyword evidence="2" id="KW-1185">Reference proteome</keyword>
<protein>
    <submittedName>
        <fullName evidence="1">Uncharacterized protein</fullName>
    </submittedName>
</protein>
<accession>A0ACB9LLT7</accession>
<organism evidence="1 2">
    <name type="scientific">Melastoma candidum</name>
    <dbReference type="NCBI Taxonomy" id="119954"/>
    <lineage>
        <taxon>Eukaryota</taxon>
        <taxon>Viridiplantae</taxon>
        <taxon>Streptophyta</taxon>
        <taxon>Embryophyta</taxon>
        <taxon>Tracheophyta</taxon>
        <taxon>Spermatophyta</taxon>
        <taxon>Magnoliopsida</taxon>
        <taxon>eudicotyledons</taxon>
        <taxon>Gunneridae</taxon>
        <taxon>Pentapetalae</taxon>
        <taxon>rosids</taxon>
        <taxon>malvids</taxon>
        <taxon>Myrtales</taxon>
        <taxon>Melastomataceae</taxon>
        <taxon>Melastomatoideae</taxon>
        <taxon>Melastomateae</taxon>
        <taxon>Melastoma</taxon>
    </lineage>
</organism>
<comment type="caution">
    <text evidence="1">The sequence shown here is derived from an EMBL/GenBank/DDBJ whole genome shotgun (WGS) entry which is preliminary data.</text>
</comment>
<gene>
    <name evidence="1" type="ORF">MLD38_036956</name>
</gene>
<evidence type="ECO:0000313" key="1">
    <source>
        <dbReference type="EMBL" id="KAI4312104.1"/>
    </source>
</evidence>
<name>A0ACB9LLT7_9MYRT</name>
<dbReference type="EMBL" id="CM042890">
    <property type="protein sequence ID" value="KAI4312104.1"/>
    <property type="molecule type" value="Genomic_DNA"/>
</dbReference>
<sequence>MGRSPCCEKNNGVKKGPWTQEEDELLVDYITKHGYGNWRTLPKNAGLQRCGKSCRLRWTNYLRPDIKRGRFSSEEEDAIIHLHSILGNKWSAIAARLPGRTDNEIKNFWNTHIRKRLLRMGIDPVTHCPRLELLDLSSILSSSCYGNRGCGFEGCAPGGSLPRYFHGAGDNRPINTDLLKLATTLFSTQRHEYSSLSHRESCQENRPCEAQVQVDRGHLFTQSQFSGGPEGLQFGQTTEGFSQLEQTSDDWESRSGLYTTSLEEECSRVDFPSYAYCGPWDDQALLQQNIPTYDSYDGMAEGNFIYPCSPTPMNSNSNSNSNSTTTHINGSAYEDGREISYCSGDMMDELTMAPVGGAFDLSGYLGVANYCNNPLI</sequence>